<dbReference type="EMBL" id="JBHTKH010000011">
    <property type="protein sequence ID" value="MFD1055823.1"/>
    <property type="molecule type" value="Genomic_DNA"/>
</dbReference>
<dbReference type="Proteomes" id="UP001597046">
    <property type="component" value="Unassembled WGS sequence"/>
</dbReference>
<accession>A0ABW3MYP5</accession>
<keyword evidence="3" id="KW-1185">Reference proteome</keyword>
<evidence type="ECO:0000256" key="1">
    <source>
        <dbReference type="SAM" id="MobiDB-lite"/>
    </source>
</evidence>
<name>A0ABW3MYP5_9MICO</name>
<evidence type="ECO:0008006" key="4">
    <source>
        <dbReference type="Google" id="ProtNLM"/>
    </source>
</evidence>
<dbReference type="RefSeq" id="WP_386053856.1">
    <property type="nucleotide sequence ID" value="NZ_JBHTKH010000011.1"/>
</dbReference>
<dbReference type="SUPFAM" id="SSF53474">
    <property type="entry name" value="alpha/beta-Hydrolases"/>
    <property type="match status" value="1"/>
</dbReference>
<evidence type="ECO:0000313" key="2">
    <source>
        <dbReference type="EMBL" id="MFD1055823.1"/>
    </source>
</evidence>
<proteinExistence type="predicted"/>
<feature type="region of interest" description="Disordered" evidence="1">
    <location>
        <begin position="102"/>
        <end position="126"/>
    </location>
</feature>
<sequence length="260" mass="27710">MADRPHDPLLVLLPSPLLGPAVWTPVAEHLGEAGWSVDVCRQPRGVTTAGDALAGFLEAVPADRPVVLVPHSNAGLFVPEVARQRPVVATVFVDAALPPPVIARRSAQPGSPQPTGDPTSRTSSGETTLAPSAFLDFLEGLADAEGLLPPWTRWWADTDVDVLFPDQATRLRVEREEQRLPLAYFRDTVAVPAGWTDSPNAYLAFGDTYADERRLAEQEGWPVVSLGGDHLHMLVAPAEVAAALTALLARLGVPAPTGPR</sequence>
<feature type="compositionally biased region" description="Polar residues" evidence="1">
    <location>
        <begin position="108"/>
        <end position="126"/>
    </location>
</feature>
<gene>
    <name evidence="2" type="ORF">ACFQ2V_16025</name>
</gene>
<comment type="caution">
    <text evidence="2">The sequence shown here is derived from an EMBL/GenBank/DDBJ whole genome shotgun (WGS) entry which is preliminary data.</text>
</comment>
<organism evidence="2 3">
    <name type="scientific">Terrabacter terrigena</name>
    <dbReference type="NCBI Taxonomy" id="574718"/>
    <lineage>
        <taxon>Bacteria</taxon>
        <taxon>Bacillati</taxon>
        <taxon>Actinomycetota</taxon>
        <taxon>Actinomycetes</taxon>
        <taxon>Micrococcales</taxon>
        <taxon>Intrasporangiaceae</taxon>
        <taxon>Terrabacter</taxon>
    </lineage>
</organism>
<reference evidence="3" key="1">
    <citation type="journal article" date="2019" name="Int. J. Syst. Evol. Microbiol.">
        <title>The Global Catalogue of Microorganisms (GCM) 10K type strain sequencing project: providing services to taxonomists for standard genome sequencing and annotation.</title>
        <authorList>
            <consortium name="The Broad Institute Genomics Platform"/>
            <consortium name="The Broad Institute Genome Sequencing Center for Infectious Disease"/>
            <person name="Wu L."/>
            <person name="Ma J."/>
        </authorList>
    </citation>
    <scope>NUCLEOTIDE SEQUENCE [LARGE SCALE GENOMIC DNA]</scope>
    <source>
        <strain evidence="3">CCUG 57508</strain>
    </source>
</reference>
<dbReference type="Gene3D" id="3.40.50.1820">
    <property type="entry name" value="alpha/beta hydrolase"/>
    <property type="match status" value="1"/>
</dbReference>
<evidence type="ECO:0000313" key="3">
    <source>
        <dbReference type="Proteomes" id="UP001597046"/>
    </source>
</evidence>
<protein>
    <recommendedName>
        <fullName evidence="4">Alpha/beta hydrolase</fullName>
    </recommendedName>
</protein>
<dbReference type="InterPro" id="IPR029058">
    <property type="entry name" value="AB_hydrolase_fold"/>
</dbReference>